<feature type="compositionally biased region" description="Basic and acidic residues" evidence="1">
    <location>
        <begin position="33"/>
        <end position="50"/>
    </location>
</feature>
<evidence type="ECO:0000256" key="1">
    <source>
        <dbReference type="SAM" id="MobiDB-lite"/>
    </source>
</evidence>
<organism evidence="2 3">
    <name type="scientific">Toxoplasma gondii p89</name>
    <dbReference type="NCBI Taxonomy" id="943119"/>
    <lineage>
        <taxon>Eukaryota</taxon>
        <taxon>Sar</taxon>
        <taxon>Alveolata</taxon>
        <taxon>Apicomplexa</taxon>
        <taxon>Conoidasida</taxon>
        <taxon>Coccidia</taxon>
        <taxon>Eucoccidiorida</taxon>
        <taxon>Eimeriorina</taxon>
        <taxon>Sarcocystidae</taxon>
        <taxon>Toxoplasma</taxon>
    </lineage>
</organism>
<sequence length="264" mass="30150">MQRRRTTPLKGESGRVKNRESVKAAKSPPRTPRTRETQQLEKRLKADTKRRTGTCTLHSNKSKQQYSDVQYEDTGDKCTSAFFSSVYKPVRAILFCLYSHSRRDRHPGESLDFYKALPVVVKILFFAEISVINIALARRAGIAKVPACLQWPRRALHESPYAEKLKCFMSRDARPSPEVQQDFRELSLSVKSMQMEKKERRLAPVLSRAIMVSSFALFSLCNSIARGGRRLVRSLSNKKSFYGSKPHDGLASWPSPESGYREFT</sequence>
<dbReference type="VEuPathDB" id="ToxoDB:TGP89_268835"/>
<protein>
    <submittedName>
        <fullName evidence="2">Uncharacterized protein</fullName>
    </submittedName>
</protein>
<evidence type="ECO:0000313" key="3">
    <source>
        <dbReference type="Proteomes" id="UP000028828"/>
    </source>
</evidence>
<dbReference type="EMBL" id="AEYI02000013">
    <property type="protein sequence ID" value="KFG52454.1"/>
    <property type="molecule type" value="Genomic_DNA"/>
</dbReference>
<feature type="region of interest" description="Disordered" evidence="1">
    <location>
        <begin position="1"/>
        <end position="54"/>
    </location>
</feature>
<feature type="compositionally biased region" description="Basic and acidic residues" evidence="1">
    <location>
        <begin position="12"/>
        <end position="23"/>
    </location>
</feature>
<accession>A0A086L736</accession>
<name>A0A086L736_TOXGO</name>
<dbReference type="Proteomes" id="UP000028828">
    <property type="component" value="Unassembled WGS sequence"/>
</dbReference>
<dbReference type="AlphaFoldDB" id="A0A086L736"/>
<reference evidence="2 3" key="1">
    <citation type="submission" date="2014-03" db="EMBL/GenBank/DDBJ databases">
        <authorList>
            <person name="Sibley D."/>
            <person name="Venepally P."/>
            <person name="Karamycheva S."/>
            <person name="Hadjithomas M."/>
            <person name="Khan A."/>
            <person name="Brunk B."/>
            <person name="Roos D."/>
            <person name="Caler E."/>
            <person name="Lorenzi H."/>
        </authorList>
    </citation>
    <scope>NUCLEOTIDE SEQUENCE [LARGE SCALE GENOMIC DNA]</scope>
    <source>
        <strain evidence="3">p89</strain>
    </source>
</reference>
<gene>
    <name evidence="2" type="ORF">TGP89_268835</name>
</gene>
<evidence type="ECO:0000313" key="2">
    <source>
        <dbReference type="EMBL" id="KFG52454.1"/>
    </source>
</evidence>
<proteinExistence type="predicted"/>
<comment type="caution">
    <text evidence="2">The sequence shown here is derived from an EMBL/GenBank/DDBJ whole genome shotgun (WGS) entry which is preliminary data.</text>
</comment>